<sequence length="126" mass="14517">MSRAEKRVKLELDRIVFIGGTFEEHLDLFSLTAGILKGKKILDCPAGACSFTAVGIQHGIDVTECDIAYYHDQEDLKMKGYQDVDHSMIHREKAKDNYGWNYFKTIEELRENRLRAVNDCTNDMKE</sequence>
<dbReference type="PATRIC" id="fig|889306.3.peg.1723"/>
<dbReference type="AlphaFoldDB" id="A0A0C2VHB6"/>
<dbReference type="Proteomes" id="UP000031938">
    <property type="component" value="Unassembled WGS sequence"/>
</dbReference>
<name>A0A0C2VHB6_9BACL</name>
<proteinExistence type="predicted"/>
<keyword evidence="2" id="KW-1185">Reference proteome</keyword>
<evidence type="ECO:0000313" key="1">
    <source>
        <dbReference type="EMBL" id="KIL48267.1"/>
    </source>
</evidence>
<dbReference type="STRING" id="889306.KP78_17140"/>
<protein>
    <submittedName>
        <fullName evidence="1">Uncharacterized protein</fullName>
    </submittedName>
</protein>
<dbReference type="EMBL" id="JXRP01000013">
    <property type="protein sequence ID" value="KIL48267.1"/>
    <property type="molecule type" value="Genomic_DNA"/>
</dbReference>
<evidence type="ECO:0000313" key="2">
    <source>
        <dbReference type="Proteomes" id="UP000031938"/>
    </source>
</evidence>
<comment type="caution">
    <text evidence="1">The sequence shown here is derived from an EMBL/GenBank/DDBJ whole genome shotgun (WGS) entry which is preliminary data.</text>
</comment>
<accession>A0A0C2VHB6</accession>
<reference evidence="1 2" key="1">
    <citation type="submission" date="2015-01" db="EMBL/GenBank/DDBJ databases">
        <title>Genome sequencing of Jeotgalibacillus soli.</title>
        <authorList>
            <person name="Goh K.M."/>
            <person name="Chan K.-G."/>
            <person name="Yaakop A.S."/>
            <person name="Ee R."/>
            <person name="Gan H.M."/>
            <person name="Chan C.S."/>
        </authorList>
    </citation>
    <scope>NUCLEOTIDE SEQUENCE [LARGE SCALE GENOMIC DNA]</scope>
    <source>
        <strain evidence="1 2">P9</strain>
    </source>
</reference>
<gene>
    <name evidence="1" type="ORF">KP78_17140</name>
</gene>
<organism evidence="1 2">
    <name type="scientific">Jeotgalibacillus soli</name>
    <dbReference type="NCBI Taxonomy" id="889306"/>
    <lineage>
        <taxon>Bacteria</taxon>
        <taxon>Bacillati</taxon>
        <taxon>Bacillota</taxon>
        <taxon>Bacilli</taxon>
        <taxon>Bacillales</taxon>
        <taxon>Caryophanaceae</taxon>
        <taxon>Jeotgalibacillus</taxon>
    </lineage>
</organism>